<reference evidence="3 4" key="1">
    <citation type="submission" date="2014-07" db="EMBL/GenBank/DDBJ databases">
        <authorList>
            <person name="McCorrison J."/>
            <person name="Sanka R."/>
            <person name="Torralba M."/>
            <person name="Gillis M."/>
            <person name="Haft D.H."/>
            <person name="Methe B."/>
            <person name="Sutton G."/>
            <person name="Nelson K.E."/>
        </authorList>
    </citation>
    <scope>NUCLEOTIDE SEQUENCE [LARGE SCALE GENOMIC DNA]</scope>
    <source>
        <strain evidence="3 4">DNF00320</strain>
    </source>
</reference>
<proteinExistence type="predicted"/>
<dbReference type="OrthoDB" id="1082769at2"/>
<keyword evidence="2" id="KW-0812">Transmembrane</keyword>
<feature type="transmembrane region" description="Helical" evidence="2">
    <location>
        <begin position="12"/>
        <end position="32"/>
    </location>
</feature>
<accession>A0A096CER6</accession>
<gene>
    <name evidence="3" type="ORF">HMPREF0647_09160</name>
</gene>
<sequence>MAKNKKFTKTLTFRVLCIIAAILVGGLIYNFVVNIKKESEKTVEEEQAEQQAKASNDTIDIIGDYLWTTSKKNTEEVSENDQALKNAAEKAAKDEKDKAIRAARKDPIPVPAPEIGPVPVVPQSSNTNSSKPETMTKSGTPAKPSPLTDKVDAPKVEKID</sequence>
<keyword evidence="2" id="KW-0472">Membrane</keyword>
<feature type="compositionally biased region" description="Basic and acidic residues" evidence="1">
    <location>
        <begin position="87"/>
        <end position="107"/>
    </location>
</feature>
<feature type="compositionally biased region" description="Pro residues" evidence="1">
    <location>
        <begin position="108"/>
        <end position="120"/>
    </location>
</feature>
<evidence type="ECO:0000313" key="4">
    <source>
        <dbReference type="Proteomes" id="UP000029525"/>
    </source>
</evidence>
<organism evidence="3 4">
    <name type="scientific">Prevotella bivia DNF00320</name>
    <dbReference type="NCBI Taxonomy" id="1401068"/>
    <lineage>
        <taxon>Bacteria</taxon>
        <taxon>Pseudomonadati</taxon>
        <taxon>Bacteroidota</taxon>
        <taxon>Bacteroidia</taxon>
        <taxon>Bacteroidales</taxon>
        <taxon>Prevotellaceae</taxon>
        <taxon>Prevotella</taxon>
    </lineage>
</organism>
<evidence type="ECO:0000256" key="1">
    <source>
        <dbReference type="SAM" id="MobiDB-lite"/>
    </source>
</evidence>
<protein>
    <submittedName>
        <fullName evidence="3">Uncharacterized protein</fullName>
    </submittedName>
</protein>
<feature type="region of interest" description="Disordered" evidence="1">
    <location>
        <begin position="73"/>
        <end position="160"/>
    </location>
</feature>
<evidence type="ECO:0000313" key="3">
    <source>
        <dbReference type="EMBL" id="KGF43739.1"/>
    </source>
</evidence>
<dbReference type="EMBL" id="JRNQ01000068">
    <property type="protein sequence ID" value="KGF43739.1"/>
    <property type="molecule type" value="Genomic_DNA"/>
</dbReference>
<feature type="compositionally biased region" description="Basic and acidic residues" evidence="1">
    <location>
        <begin position="149"/>
        <end position="160"/>
    </location>
</feature>
<evidence type="ECO:0000256" key="2">
    <source>
        <dbReference type="SAM" id="Phobius"/>
    </source>
</evidence>
<keyword evidence="2" id="KW-1133">Transmembrane helix</keyword>
<feature type="compositionally biased region" description="Polar residues" evidence="1">
    <location>
        <begin position="122"/>
        <end position="139"/>
    </location>
</feature>
<dbReference type="RefSeq" id="WP_036868065.1">
    <property type="nucleotide sequence ID" value="NZ_JRNQ01000068.1"/>
</dbReference>
<dbReference type="Proteomes" id="UP000029525">
    <property type="component" value="Unassembled WGS sequence"/>
</dbReference>
<dbReference type="AlphaFoldDB" id="A0A096CER6"/>
<name>A0A096CER6_9BACT</name>
<comment type="caution">
    <text evidence="3">The sequence shown here is derived from an EMBL/GenBank/DDBJ whole genome shotgun (WGS) entry which is preliminary data.</text>
</comment>